<gene>
    <name evidence="1" type="ORF">DI565_19500</name>
</gene>
<dbReference type="SUPFAM" id="SSF89372">
    <property type="entry name" value="Fucose-specific lectin"/>
    <property type="match status" value="1"/>
</dbReference>
<sequence>MRSLKPRAVSDLGPAWAGSSVNTSIYRQDGVATVDGLQVGAFYDEDGRPTFFKRDALNARVELRRLEEPSEPWDGHRSISLGIDADGRIHAAYGAHGDALRYVRGGKGLDLATIAPAELGPTDRPTYPMFVRHGPGNGELALFYRRGGASNGDIMLKRFDRSKERWRDGGRPLLEGTASSRPSGPYLNRLLTTADGAVHGFLAWRLKLAAGEERVVNSGLDLVAFVDDLRRVAAPSGFRFAPPIGAAQAERVVAVPFDGDLINQGGAELDPQGVPAAATWWRDPGEAAPQFRLVHRAADGFRAVKASAFTTPFTLAGRGTLVLPHSRPALLFSREGHAVLVYRSREIGGALAANVLAPPDYRFVGRTLLWDEDLGAYEPIVDHAAWREGGVLSVLLQRCAQPPRDGSGERTSAEARVVEWAEDEILARAE</sequence>
<reference evidence="1 2" key="1">
    <citation type="submission" date="2017-08" db="EMBL/GenBank/DDBJ databases">
        <title>Infants hospitalized years apart are colonized by the same room-sourced microbial strains.</title>
        <authorList>
            <person name="Brooks B."/>
            <person name="Olm M.R."/>
            <person name="Firek B.A."/>
            <person name="Baker R."/>
            <person name="Thomas B.C."/>
            <person name="Morowitz M.J."/>
            <person name="Banfield J.F."/>
        </authorList>
    </citation>
    <scope>NUCLEOTIDE SEQUENCE [LARGE SCALE GENOMIC DNA]</scope>
    <source>
        <strain evidence="1">S2_005_003_R2_43</strain>
    </source>
</reference>
<dbReference type="EMBL" id="QFPN01000014">
    <property type="protein sequence ID" value="PZQ10766.1"/>
    <property type="molecule type" value="Genomic_DNA"/>
</dbReference>
<evidence type="ECO:0000313" key="1">
    <source>
        <dbReference type="EMBL" id="PZQ10766.1"/>
    </source>
</evidence>
<dbReference type="Proteomes" id="UP000249577">
    <property type="component" value="Unassembled WGS sequence"/>
</dbReference>
<organism evidence="1 2">
    <name type="scientific">Ancylobacter novellus</name>
    <name type="common">Thiobacillus novellus</name>
    <dbReference type="NCBI Taxonomy" id="921"/>
    <lineage>
        <taxon>Bacteria</taxon>
        <taxon>Pseudomonadati</taxon>
        <taxon>Pseudomonadota</taxon>
        <taxon>Alphaproteobacteria</taxon>
        <taxon>Hyphomicrobiales</taxon>
        <taxon>Xanthobacteraceae</taxon>
        <taxon>Ancylobacter</taxon>
    </lineage>
</organism>
<name>A0A2W5K101_ANCNO</name>
<dbReference type="AlphaFoldDB" id="A0A2W5K101"/>
<dbReference type="Pfam" id="PF15892">
    <property type="entry name" value="BNR_4"/>
    <property type="match status" value="1"/>
</dbReference>
<evidence type="ECO:0000313" key="2">
    <source>
        <dbReference type="Proteomes" id="UP000249577"/>
    </source>
</evidence>
<accession>A0A2W5K101</accession>
<protein>
    <submittedName>
        <fullName evidence="1">Uncharacterized protein</fullName>
    </submittedName>
</protein>
<proteinExistence type="predicted"/>
<comment type="caution">
    <text evidence="1">The sequence shown here is derived from an EMBL/GenBank/DDBJ whole genome shotgun (WGS) entry which is preliminary data.</text>
</comment>